<keyword evidence="2" id="KW-0597">Phosphoprotein</keyword>
<feature type="modified residue" description="4-aspartylphosphate" evidence="2">
    <location>
        <position position="62"/>
    </location>
</feature>
<name>Q30SK3_SULDN</name>
<evidence type="ECO:0000256" key="1">
    <source>
        <dbReference type="ARBA" id="ARBA00023125"/>
    </source>
</evidence>
<dbReference type="AlphaFoldDB" id="Q30SK3"/>
<reference evidence="4 5" key="1">
    <citation type="journal article" date="2008" name="Appl. Environ. Microbiol.">
        <title>Genome of the epsilonproteobacterial chemolithoautotroph Sulfurimonas denitrificans.</title>
        <authorList>
            <person name="Sievert S.M."/>
            <person name="Scott K.M."/>
            <person name="Klotz M.G."/>
            <person name="Chain P.S.G."/>
            <person name="Hauser L.J."/>
            <person name="Hemp J."/>
            <person name="Huegler M."/>
            <person name="Land M."/>
            <person name="Lapidus A."/>
            <person name="Larimer F.W."/>
            <person name="Lucas S."/>
            <person name="Malfatti S.A."/>
            <person name="Meyer F."/>
            <person name="Paulsen I.T."/>
            <person name="Ren Q."/>
            <person name="Simon J."/>
            <person name="Bailey K."/>
            <person name="Diaz E."/>
            <person name="Fitzpatrick K.A."/>
            <person name="Glover B."/>
            <person name="Gwatney N."/>
            <person name="Korajkic A."/>
            <person name="Long A."/>
            <person name="Mobberley J.M."/>
            <person name="Pantry S.N."/>
            <person name="Pazder G."/>
            <person name="Peterson S."/>
            <person name="Quintanilla J.D."/>
            <person name="Sprinkle R."/>
            <person name="Stephens J."/>
            <person name="Thomas P."/>
            <person name="Vaughn R."/>
            <person name="Weber M.J."/>
            <person name="Wooten L.L."/>
        </authorList>
    </citation>
    <scope>NUCLEOTIDE SEQUENCE [LARGE SCALE GENOMIC DNA]</scope>
    <source>
        <strain evidence="5">ATCC 33889 / DSM 1251</strain>
    </source>
</reference>
<evidence type="ECO:0000259" key="3">
    <source>
        <dbReference type="PROSITE" id="PS50110"/>
    </source>
</evidence>
<dbReference type="PROSITE" id="PS50110">
    <property type="entry name" value="RESPONSE_REGULATORY"/>
    <property type="match status" value="1"/>
</dbReference>
<dbReference type="SMART" id="SM00448">
    <property type="entry name" value="REC"/>
    <property type="match status" value="1"/>
</dbReference>
<dbReference type="HOGENOM" id="CLU_000445_30_3_7"/>
<dbReference type="InterPro" id="IPR001867">
    <property type="entry name" value="OmpR/PhoB-type_DNA-bd"/>
</dbReference>
<dbReference type="EMBL" id="CP000153">
    <property type="protein sequence ID" value="ABB44028.1"/>
    <property type="molecule type" value="Genomic_DNA"/>
</dbReference>
<dbReference type="InterPro" id="IPR016032">
    <property type="entry name" value="Sig_transdc_resp-reg_C-effctor"/>
</dbReference>
<dbReference type="InterPro" id="IPR052048">
    <property type="entry name" value="ST_Response_Regulator"/>
</dbReference>
<dbReference type="InterPro" id="IPR001789">
    <property type="entry name" value="Sig_transdc_resp-reg_receiver"/>
</dbReference>
<keyword evidence="5" id="KW-1185">Reference proteome</keyword>
<dbReference type="Gene3D" id="3.40.50.2300">
    <property type="match status" value="1"/>
</dbReference>
<dbReference type="GO" id="GO:0000160">
    <property type="term" value="P:phosphorelay signal transduction system"/>
    <property type="evidence" value="ECO:0007669"/>
    <property type="project" value="InterPro"/>
</dbReference>
<dbReference type="Pfam" id="PF00486">
    <property type="entry name" value="Trans_reg_C"/>
    <property type="match status" value="1"/>
</dbReference>
<evidence type="ECO:0000313" key="5">
    <source>
        <dbReference type="Proteomes" id="UP000002714"/>
    </source>
</evidence>
<evidence type="ECO:0000256" key="2">
    <source>
        <dbReference type="PROSITE-ProRule" id="PRU00169"/>
    </source>
</evidence>
<dbReference type="Pfam" id="PF00072">
    <property type="entry name" value="Response_reg"/>
    <property type="match status" value="1"/>
</dbReference>
<dbReference type="SMART" id="SM00862">
    <property type="entry name" value="Trans_reg_C"/>
    <property type="match status" value="1"/>
</dbReference>
<protein>
    <submittedName>
        <fullName evidence="4">Two component transcriptional regulator, winged helix family</fullName>
    </submittedName>
</protein>
<dbReference type="eggNOG" id="COG0745">
    <property type="taxonomic scope" value="Bacteria"/>
</dbReference>
<dbReference type="CDD" id="cd00156">
    <property type="entry name" value="REC"/>
    <property type="match status" value="1"/>
</dbReference>
<dbReference type="Proteomes" id="UP000002714">
    <property type="component" value="Chromosome"/>
</dbReference>
<dbReference type="KEGG" id="tdn:Suden_0749"/>
<accession>Q30SK3</accession>
<sequence length="230" mass="26851">MEGIVLVEFKNFCVLYAEDDLEVQANISKILSLLFLKVHVASDGEEALELFKKNNIHIIITDYEMPRVDGYKFILKIREMSQTIPIVVLSSHTQKEKLMNCIPLKLIEYLEKPIIYEKLLQTLKKCVKEIKNSADVEVMIGEDIFYNIESNHIQKNAKTLKLTALEMRAFEYMFSKKNILVSNEELGFYVYDSHDYSVGAIKNIIYRLRKKLGREFMQNHKDIGYILKSL</sequence>
<evidence type="ECO:0000313" key="4">
    <source>
        <dbReference type="EMBL" id="ABB44028.1"/>
    </source>
</evidence>
<dbReference type="PANTHER" id="PTHR43228">
    <property type="entry name" value="TWO-COMPONENT RESPONSE REGULATOR"/>
    <property type="match status" value="1"/>
</dbReference>
<dbReference type="SUPFAM" id="SSF46894">
    <property type="entry name" value="C-terminal effector domain of the bipartite response regulators"/>
    <property type="match status" value="1"/>
</dbReference>
<dbReference type="GO" id="GO:0003677">
    <property type="term" value="F:DNA binding"/>
    <property type="evidence" value="ECO:0007669"/>
    <property type="project" value="UniProtKB-KW"/>
</dbReference>
<dbReference type="STRING" id="326298.Suden_0749"/>
<organism evidence="4 5">
    <name type="scientific">Sulfurimonas denitrificans (strain ATCC 33889 / DSM 1251)</name>
    <name type="common">Thiomicrospira denitrificans (strain ATCC 33889 / DSM 1251)</name>
    <dbReference type="NCBI Taxonomy" id="326298"/>
    <lineage>
        <taxon>Bacteria</taxon>
        <taxon>Pseudomonadati</taxon>
        <taxon>Campylobacterota</taxon>
        <taxon>Epsilonproteobacteria</taxon>
        <taxon>Campylobacterales</taxon>
        <taxon>Sulfurimonadaceae</taxon>
        <taxon>Sulfurimonas</taxon>
    </lineage>
</organism>
<dbReference type="InterPro" id="IPR011006">
    <property type="entry name" value="CheY-like_superfamily"/>
</dbReference>
<dbReference type="SUPFAM" id="SSF52172">
    <property type="entry name" value="CheY-like"/>
    <property type="match status" value="1"/>
</dbReference>
<feature type="domain" description="Response regulatory" evidence="3">
    <location>
        <begin position="13"/>
        <end position="127"/>
    </location>
</feature>
<dbReference type="GO" id="GO:0006355">
    <property type="term" value="P:regulation of DNA-templated transcription"/>
    <property type="evidence" value="ECO:0007669"/>
    <property type="project" value="InterPro"/>
</dbReference>
<proteinExistence type="predicted"/>
<keyword evidence="1" id="KW-0238">DNA-binding</keyword>
<dbReference type="Gene3D" id="1.10.10.10">
    <property type="entry name" value="Winged helix-like DNA-binding domain superfamily/Winged helix DNA-binding domain"/>
    <property type="match status" value="1"/>
</dbReference>
<dbReference type="InterPro" id="IPR036388">
    <property type="entry name" value="WH-like_DNA-bd_sf"/>
</dbReference>
<dbReference type="PANTHER" id="PTHR43228:SF1">
    <property type="entry name" value="TWO-COMPONENT RESPONSE REGULATOR ARR22"/>
    <property type="match status" value="1"/>
</dbReference>
<gene>
    <name evidence="4" type="ordered locus">Suden_0749</name>
</gene>